<feature type="transmembrane region" description="Helical" evidence="1">
    <location>
        <begin position="21"/>
        <end position="43"/>
    </location>
</feature>
<feature type="transmembrane region" description="Helical" evidence="1">
    <location>
        <begin position="142"/>
        <end position="164"/>
    </location>
</feature>
<keyword evidence="1" id="KW-1133">Transmembrane helix</keyword>
<keyword evidence="3" id="KW-1185">Reference proteome</keyword>
<feature type="transmembrane region" description="Helical" evidence="1">
    <location>
        <begin position="63"/>
        <end position="86"/>
    </location>
</feature>
<dbReference type="Proteomes" id="UP000062317">
    <property type="component" value="Unassembled WGS sequence"/>
</dbReference>
<name>A0A106DR42_9BURK</name>
<dbReference type="EMBL" id="LPEQ01000113">
    <property type="protein sequence ID" value="KVV40848.1"/>
    <property type="molecule type" value="Genomic_DNA"/>
</dbReference>
<proteinExistence type="predicted"/>
<evidence type="ECO:0000313" key="2">
    <source>
        <dbReference type="EMBL" id="KVV40848.1"/>
    </source>
</evidence>
<comment type="caution">
    <text evidence="2">The sequence shown here is derived from an EMBL/GenBank/DDBJ whole genome shotgun (WGS) entry which is preliminary data.</text>
</comment>
<dbReference type="AlphaFoldDB" id="A0A106DR42"/>
<reference evidence="2 3" key="1">
    <citation type="submission" date="2015-11" db="EMBL/GenBank/DDBJ databases">
        <title>Expanding the genomic diversity of Burkholderia species for the development of highly accurate diagnostics.</title>
        <authorList>
            <person name="Sahl J."/>
            <person name="Keim P."/>
            <person name="Wagner D."/>
        </authorList>
    </citation>
    <scope>NUCLEOTIDE SEQUENCE [LARGE SCALE GENOMIC DNA]</scope>
    <source>
        <strain evidence="2 3">MSMB1301WGS</strain>
    </source>
</reference>
<keyword evidence="1" id="KW-0812">Transmembrane</keyword>
<evidence type="ECO:0000256" key="1">
    <source>
        <dbReference type="SAM" id="Phobius"/>
    </source>
</evidence>
<feature type="transmembrane region" description="Helical" evidence="1">
    <location>
        <begin position="98"/>
        <end position="122"/>
    </location>
</feature>
<protein>
    <submittedName>
        <fullName evidence="2">Uncharacterized protein</fullName>
    </submittedName>
</protein>
<evidence type="ECO:0000313" key="3">
    <source>
        <dbReference type="Proteomes" id="UP000062317"/>
    </source>
</evidence>
<keyword evidence="1" id="KW-0472">Membrane</keyword>
<accession>A0A106DR42</accession>
<gene>
    <name evidence="2" type="ORF">WT27_13045</name>
</gene>
<dbReference type="RefSeq" id="WP_060108170.1">
    <property type="nucleotide sequence ID" value="NZ_LPEQ01000113.1"/>
</dbReference>
<sequence length="166" mass="17564">MMQSNDSRQTIGDVLVSCTRSVTLGLCVLALLVGFVLAAPSIVDGIAFVWYGWARLLTSNYTTVIPAALLEWSALIVAVWAICAAVKLERAKQDAGLHFALIAALLLVFAVLPANCALFAVMGDWTIPFSEGHTAMEIAASATVLLVLMACAVSPLFALVACFVTF</sequence>
<organism evidence="2 3">
    <name type="scientific">Burkholderia territorii</name>
    <dbReference type="NCBI Taxonomy" id="1503055"/>
    <lineage>
        <taxon>Bacteria</taxon>
        <taxon>Pseudomonadati</taxon>
        <taxon>Pseudomonadota</taxon>
        <taxon>Betaproteobacteria</taxon>
        <taxon>Burkholderiales</taxon>
        <taxon>Burkholderiaceae</taxon>
        <taxon>Burkholderia</taxon>
        <taxon>Burkholderia cepacia complex</taxon>
    </lineage>
</organism>